<dbReference type="Gene3D" id="3.90.1300.10">
    <property type="entry name" value="Amidase signature (AS) domain"/>
    <property type="match status" value="1"/>
</dbReference>
<reference evidence="3 4" key="1">
    <citation type="journal article" date="2021" name="Elife">
        <title>Chloroplast acquisition without the gene transfer in kleptoplastic sea slugs, Plakobranchus ocellatus.</title>
        <authorList>
            <person name="Maeda T."/>
            <person name="Takahashi S."/>
            <person name="Yoshida T."/>
            <person name="Shimamura S."/>
            <person name="Takaki Y."/>
            <person name="Nagai Y."/>
            <person name="Toyoda A."/>
            <person name="Suzuki Y."/>
            <person name="Arimoto A."/>
            <person name="Ishii H."/>
            <person name="Satoh N."/>
            <person name="Nishiyama T."/>
            <person name="Hasebe M."/>
            <person name="Maruyama T."/>
            <person name="Minagawa J."/>
            <person name="Obokata J."/>
            <person name="Shigenobu S."/>
        </authorList>
    </citation>
    <scope>NUCLEOTIDE SEQUENCE [LARGE SCALE GENOMIC DNA]</scope>
</reference>
<evidence type="ECO:0000256" key="2">
    <source>
        <dbReference type="SAM" id="SignalP"/>
    </source>
</evidence>
<feature type="compositionally biased region" description="Polar residues" evidence="1">
    <location>
        <begin position="186"/>
        <end position="195"/>
    </location>
</feature>
<dbReference type="Proteomes" id="UP000735302">
    <property type="component" value="Unassembled WGS sequence"/>
</dbReference>
<feature type="chain" id="PRO_5043607303" evidence="2">
    <location>
        <begin position="20"/>
        <end position="249"/>
    </location>
</feature>
<feature type="compositionally biased region" description="Basic and acidic residues" evidence="1">
    <location>
        <begin position="214"/>
        <end position="229"/>
    </location>
</feature>
<protein>
    <submittedName>
        <fullName evidence="3">Uncharacterized protein</fullName>
    </submittedName>
</protein>
<sequence length="249" mass="26883">MSMAHFWLLLCHVSSSSHNESGSPSKSEIGDSDVQNQPESSAVGFPVGVQVASMPFQEEIILRVMKALEQFRGDSVPFLTEANHQQTGHGELSFSGRKLRPLLQNSVNNEDPTSRDSGSSSYHSAEGSPLKSGSLIKDPDLSLVLEPTEYDEREGALASKYSKQGNILNEESNRAMSKMEQGQGGFVNSESNIQPESKGNGSKKGSDSGLVFIEPDKESGSGSKRADDQIFIKKQSSTTVTVDVLLEDV</sequence>
<feature type="signal peptide" evidence="2">
    <location>
        <begin position="1"/>
        <end position="19"/>
    </location>
</feature>
<feature type="compositionally biased region" description="Low complexity" evidence="1">
    <location>
        <begin position="17"/>
        <end position="27"/>
    </location>
</feature>
<feature type="compositionally biased region" description="Low complexity" evidence="1">
    <location>
        <begin position="117"/>
        <end position="128"/>
    </location>
</feature>
<proteinExistence type="predicted"/>
<dbReference type="EMBL" id="BLXT01003741">
    <property type="protein sequence ID" value="GFO04743.1"/>
    <property type="molecule type" value="Genomic_DNA"/>
</dbReference>
<name>A0AAV4AD96_9GAST</name>
<feature type="region of interest" description="Disordered" evidence="1">
    <location>
        <begin position="105"/>
        <end position="136"/>
    </location>
</feature>
<dbReference type="InterPro" id="IPR036928">
    <property type="entry name" value="AS_sf"/>
</dbReference>
<gene>
    <name evidence="3" type="ORF">PoB_003124800</name>
</gene>
<dbReference type="AlphaFoldDB" id="A0AAV4AD96"/>
<keyword evidence="2" id="KW-0732">Signal</keyword>
<comment type="caution">
    <text evidence="3">The sequence shown here is derived from an EMBL/GenBank/DDBJ whole genome shotgun (WGS) entry which is preliminary data.</text>
</comment>
<evidence type="ECO:0000313" key="3">
    <source>
        <dbReference type="EMBL" id="GFO04743.1"/>
    </source>
</evidence>
<feature type="region of interest" description="Disordered" evidence="1">
    <location>
        <begin position="175"/>
        <end position="229"/>
    </location>
</feature>
<evidence type="ECO:0000313" key="4">
    <source>
        <dbReference type="Proteomes" id="UP000735302"/>
    </source>
</evidence>
<evidence type="ECO:0000256" key="1">
    <source>
        <dbReference type="SAM" id="MobiDB-lite"/>
    </source>
</evidence>
<feature type="region of interest" description="Disordered" evidence="1">
    <location>
        <begin position="17"/>
        <end position="41"/>
    </location>
</feature>
<organism evidence="3 4">
    <name type="scientific">Plakobranchus ocellatus</name>
    <dbReference type="NCBI Taxonomy" id="259542"/>
    <lineage>
        <taxon>Eukaryota</taxon>
        <taxon>Metazoa</taxon>
        <taxon>Spiralia</taxon>
        <taxon>Lophotrochozoa</taxon>
        <taxon>Mollusca</taxon>
        <taxon>Gastropoda</taxon>
        <taxon>Heterobranchia</taxon>
        <taxon>Euthyneura</taxon>
        <taxon>Panpulmonata</taxon>
        <taxon>Sacoglossa</taxon>
        <taxon>Placobranchoidea</taxon>
        <taxon>Plakobranchidae</taxon>
        <taxon>Plakobranchus</taxon>
    </lineage>
</organism>
<keyword evidence="4" id="KW-1185">Reference proteome</keyword>
<accession>A0AAV4AD96</accession>